<dbReference type="AlphaFoldDB" id="A0A6J3YML4"/>
<name>A0A6J3YML4_9TREM</name>
<evidence type="ECO:0000256" key="6">
    <source>
        <dbReference type="ARBA" id="ARBA00031027"/>
    </source>
</evidence>
<feature type="transmembrane region" description="Helical" evidence="8">
    <location>
        <begin position="227"/>
        <end position="248"/>
    </location>
</feature>
<comment type="catalytic activity">
    <reaction evidence="7">
        <text>a ubiquinone + NADH + 5 H(+)(in) = a ubiquinol + NAD(+) + 4 H(+)(out)</text>
        <dbReference type="Rhea" id="RHEA:29091"/>
        <dbReference type="Rhea" id="RHEA-COMP:9565"/>
        <dbReference type="Rhea" id="RHEA-COMP:9566"/>
        <dbReference type="ChEBI" id="CHEBI:15378"/>
        <dbReference type="ChEBI" id="CHEBI:16389"/>
        <dbReference type="ChEBI" id="CHEBI:17976"/>
        <dbReference type="ChEBI" id="CHEBI:57540"/>
        <dbReference type="ChEBI" id="CHEBI:57945"/>
        <dbReference type="EC" id="7.1.1.2"/>
    </reaction>
</comment>
<dbReference type="PRINTS" id="PR01434">
    <property type="entry name" value="NADHDHGNASE5"/>
</dbReference>
<feature type="transmembrane region" description="Helical" evidence="8">
    <location>
        <begin position="508"/>
        <end position="529"/>
    </location>
</feature>
<feature type="transmembrane region" description="Helical" evidence="8">
    <location>
        <begin position="468"/>
        <end position="488"/>
    </location>
</feature>
<evidence type="ECO:0000259" key="9">
    <source>
        <dbReference type="Pfam" id="PF00361"/>
    </source>
</evidence>
<gene>
    <name evidence="10" type="primary">ND5</name>
</gene>
<sequence length="530" mass="60059">MYVTFISFGFILFLGFILISVCSGGVSLLISFFPSSFFLNNFIEFIICVDSVVLSCLIMLLVCSLLAFIYCFHYYYGSLGALSLFYLMVWFVSTMLLLVVSGSLVFTLVMWEYLGFVSFLLILFYSNSSSVRASLVTLFSSRFGDVGLFVVIACWLCGFNVTGWLFFFCFFLVIITKSAGFPFISWLLEAMRAPTPVSSLVHSSTLVAAGVWFMVRYGVLLDSYTLFFVFVFSVITIYITGICALFFLDLKKIVALSTCNNIAWCLLYYTCGDVYLVIFQLLVHGVCKCALFILVGDLMSSSGSSQSSMGVYMSRYGGVYGNILLVFLVFCLCGVPFLGIYFSKHFFFMCLVGGVYNIFLVLSTLLGFFFSYLYSFRLALMVCSGVRGLSLGYLVSFIFVSLFVLIGTFFGWLICGGFEEYNYLSFIWSFFFLLIQFFGCFFGYLIYTSNFVGWFWNTILCGSDSLVNLFYFFYYNVFGLSLIGVYRWELSVFSLLGRFSGVFMNKGLFIFSLNFMILGILFYSLFCGLI</sequence>
<dbReference type="EC" id="7.1.1.2" evidence="2"/>
<evidence type="ECO:0000256" key="3">
    <source>
        <dbReference type="ARBA" id="ARBA00022692"/>
    </source>
</evidence>
<feature type="transmembrane region" description="Helical" evidence="8">
    <location>
        <begin position="346"/>
        <end position="370"/>
    </location>
</feature>
<accession>A0A6J3YML4</accession>
<geneLocation type="mitochondrion" evidence="10"/>
<evidence type="ECO:0000256" key="1">
    <source>
        <dbReference type="ARBA" id="ARBA00004141"/>
    </source>
</evidence>
<protein>
    <recommendedName>
        <fullName evidence="2">NADH:ubiquinone reductase (H(+)-translocating)</fullName>
        <ecNumber evidence="2">7.1.1.2</ecNumber>
    </recommendedName>
    <alternativeName>
        <fullName evidence="6">NADH dehydrogenase subunit 5</fullName>
    </alternativeName>
</protein>
<feature type="domain" description="NADH:quinone oxidoreductase/Mrp antiporter transmembrane" evidence="9">
    <location>
        <begin position="101"/>
        <end position="366"/>
    </location>
</feature>
<feature type="transmembrane region" description="Helical" evidence="8">
    <location>
        <begin position="275"/>
        <end position="298"/>
    </location>
</feature>
<reference evidence="10" key="1">
    <citation type="journal article" date="2018" name="Int. J. Parasitol.">
        <title>Validity of the Diplostomoidea and Diplostomida (Digenea, Platyhelminthes) upheld in phylogenomic analysis.</title>
        <authorList>
            <person name="Locke S.A."/>
            <person name="Van Dam A."/>
            <person name="Caffara M."/>
            <person name="Pinto H.A."/>
            <person name="Lopez-Hernandez D."/>
            <person name="Blanar C.A."/>
        </authorList>
    </citation>
    <scope>NUCLEOTIDE SEQUENCE</scope>
    <source>
        <strain evidence="10">S.IN.Lc.MTL.2.5</strain>
    </source>
</reference>
<dbReference type="GO" id="GO:0042773">
    <property type="term" value="P:ATP synthesis coupled electron transport"/>
    <property type="evidence" value="ECO:0007669"/>
    <property type="project" value="InterPro"/>
</dbReference>
<evidence type="ECO:0000256" key="7">
    <source>
        <dbReference type="ARBA" id="ARBA00049551"/>
    </source>
</evidence>
<comment type="subcellular location">
    <subcellularLocation>
        <location evidence="1">Membrane</location>
        <topology evidence="1">Multi-pass membrane protein</topology>
    </subcellularLocation>
</comment>
<keyword evidence="5 8" id="KW-0472">Membrane</keyword>
<proteinExistence type="predicted"/>
<evidence type="ECO:0000256" key="8">
    <source>
        <dbReference type="SAM" id="Phobius"/>
    </source>
</evidence>
<dbReference type="InterPro" id="IPR001750">
    <property type="entry name" value="ND/Mrp_TM"/>
</dbReference>
<feature type="transmembrane region" description="Helical" evidence="8">
    <location>
        <begin position="391"/>
        <end position="414"/>
    </location>
</feature>
<keyword evidence="4 8" id="KW-1133">Transmembrane helix</keyword>
<feature type="transmembrane region" description="Helical" evidence="8">
    <location>
        <begin position="6"/>
        <end position="33"/>
    </location>
</feature>
<dbReference type="Pfam" id="PF00361">
    <property type="entry name" value="Proton_antipo_M"/>
    <property type="match status" value="1"/>
</dbReference>
<evidence type="ECO:0000313" key="10">
    <source>
        <dbReference type="EMBL" id="AYH51381.1"/>
    </source>
</evidence>
<dbReference type="PANTHER" id="PTHR42829:SF2">
    <property type="entry name" value="NADH-UBIQUINONE OXIDOREDUCTASE CHAIN 5"/>
    <property type="match status" value="1"/>
</dbReference>
<keyword evidence="10" id="KW-0496">Mitochondrion</keyword>
<dbReference type="GO" id="GO:0016020">
    <property type="term" value="C:membrane"/>
    <property type="evidence" value="ECO:0007669"/>
    <property type="project" value="UniProtKB-SubCell"/>
</dbReference>
<evidence type="ECO:0000256" key="5">
    <source>
        <dbReference type="ARBA" id="ARBA00023136"/>
    </source>
</evidence>
<feature type="transmembrane region" description="Helical" evidence="8">
    <location>
        <begin position="319"/>
        <end position="340"/>
    </location>
</feature>
<organism evidence="10">
    <name type="scientific">Cotylurus marcogliesei</name>
    <dbReference type="NCBI Taxonomy" id="2282156"/>
    <lineage>
        <taxon>Eukaryota</taxon>
        <taxon>Metazoa</taxon>
        <taxon>Spiralia</taxon>
        <taxon>Lophotrochozoa</taxon>
        <taxon>Platyhelminthes</taxon>
        <taxon>Trematoda</taxon>
        <taxon>Digenea</taxon>
        <taxon>Diplostomida</taxon>
        <taxon>Diplostomoidea</taxon>
        <taxon>Strigeidae</taxon>
        <taxon>Cotylurus</taxon>
    </lineage>
</organism>
<dbReference type="InterPro" id="IPR003945">
    <property type="entry name" value="NU5C-like"/>
</dbReference>
<dbReference type="GO" id="GO:0008137">
    <property type="term" value="F:NADH dehydrogenase (ubiquinone) activity"/>
    <property type="evidence" value="ECO:0007669"/>
    <property type="project" value="UniProtKB-EC"/>
</dbReference>
<evidence type="ECO:0000256" key="2">
    <source>
        <dbReference type="ARBA" id="ARBA00012944"/>
    </source>
</evidence>
<dbReference type="GO" id="GO:0015990">
    <property type="term" value="P:electron transport coupled proton transport"/>
    <property type="evidence" value="ECO:0007669"/>
    <property type="project" value="TreeGrafter"/>
</dbReference>
<dbReference type="EMBL" id="MH536509">
    <property type="protein sequence ID" value="AYH51381.1"/>
    <property type="molecule type" value="Genomic_DNA"/>
</dbReference>
<feature type="transmembrane region" description="Helical" evidence="8">
    <location>
        <begin position="75"/>
        <end position="98"/>
    </location>
</feature>
<feature type="transmembrane region" description="Helical" evidence="8">
    <location>
        <begin position="146"/>
        <end position="175"/>
    </location>
</feature>
<feature type="transmembrane region" description="Helical" evidence="8">
    <location>
        <begin position="426"/>
        <end position="447"/>
    </location>
</feature>
<evidence type="ECO:0000256" key="4">
    <source>
        <dbReference type="ARBA" id="ARBA00022989"/>
    </source>
</evidence>
<feature type="transmembrane region" description="Helical" evidence="8">
    <location>
        <begin position="105"/>
        <end position="126"/>
    </location>
</feature>
<dbReference type="GO" id="GO:0003954">
    <property type="term" value="F:NADH dehydrogenase activity"/>
    <property type="evidence" value="ECO:0007669"/>
    <property type="project" value="TreeGrafter"/>
</dbReference>
<feature type="transmembrane region" description="Helical" evidence="8">
    <location>
        <begin position="45"/>
        <end position="69"/>
    </location>
</feature>
<dbReference type="PANTHER" id="PTHR42829">
    <property type="entry name" value="NADH-UBIQUINONE OXIDOREDUCTASE CHAIN 5"/>
    <property type="match status" value="1"/>
</dbReference>
<feature type="transmembrane region" description="Helical" evidence="8">
    <location>
        <begin position="196"/>
        <end position="215"/>
    </location>
</feature>
<keyword evidence="3 8" id="KW-0812">Transmembrane</keyword>